<evidence type="ECO:0000256" key="1">
    <source>
        <dbReference type="SAM" id="Phobius"/>
    </source>
</evidence>
<proteinExistence type="predicted"/>
<comment type="caution">
    <text evidence="2">The sequence shown here is derived from an EMBL/GenBank/DDBJ whole genome shotgun (WGS) entry which is preliminary data.</text>
</comment>
<dbReference type="Proteomes" id="UP001281447">
    <property type="component" value="Unassembled WGS sequence"/>
</dbReference>
<reference evidence="2 3" key="1">
    <citation type="submission" date="2023-10" db="EMBL/GenBank/DDBJ databases">
        <title>Virgibacillus halophilus 5B73C genome.</title>
        <authorList>
            <person name="Miliotis G."/>
            <person name="Sengupta P."/>
            <person name="Hameed A."/>
            <person name="Chuvochina M."/>
            <person name="Mcdonagh F."/>
            <person name="Simpson A.C."/>
            <person name="Singh N.K."/>
            <person name="Rekha P.D."/>
            <person name="Raman K."/>
            <person name="Hugenholtz P."/>
            <person name="Venkateswaran K."/>
        </authorList>
    </citation>
    <scope>NUCLEOTIDE SEQUENCE [LARGE SCALE GENOMIC DNA]</scope>
    <source>
        <strain evidence="2 3">5B73C</strain>
    </source>
</reference>
<dbReference type="EMBL" id="JAWDIP010000003">
    <property type="protein sequence ID" value="MDY0393985.1"/>
    <property type="molecule type" value="Genomic_DNA"/>
</dbReference>
<sequence>MKTIQGKLLVYFLVFVMMFEWTAIFIFISSNKLTNTYQTSIQRFLILNRISQHTNHLADDVKALVTNHGIENTSTYYRDKRKLGDALERFSTEMNEGNHSELQNYRHLLETFLHETELTVGFVILNDVEQYTFHLDEMRNAADYIQEATLELIDTELTAYQPFFEKLKERNDYFLIFIIFLFLRRWGC</sequence>
<keyword evidence="1" id="KW-0812">Transmembrane</keyword>
<keyword evidence="3" id="KW-1185">Reference proteome</keyword>
<keyword evidence="1" id="KW-0472">Membrane</keyword>
<accession>A0ABU5C4J2</accession>
<evidence type="ECO:0008006" key="4">
    <source>
        <dbReference type="Google" id="ProtNLM"/>
    </source>
</evidence>
<keyword evidence="1" id="KW-1133">Transmembrane helix</keyword>
<gene>
    <name evidence="2" type="ORF">RWE15_05250</name>
</gene>
<name>A0ABU5C4J2_9BACI</name>
<evidence type="ECO:0000313" key="3">
    <source>
        <dbReference type="Proteomes" id="UP001281447"/>
    </source>
</evidence>
<evidence type="ECO:0000313" key="2">
    <source>
        <dbReference type="EMBL" id="MDY0393985.1"/>
    </source>
</evidence>
<feature type="transmembrane region" description="Helical" evidence="1">
    <location>
        <begin position="9"/>
        <end position="28"/>
    </location>
</feature>
<protein>
    <recommendedName>
        <fullName evidence="4">Sensor_kinase_SpoOB-type, alpha-helical domain</fullName>
    </recommendedName>
</protein>
<organism evidence="2 3">
    <name type="scientific">Tigheibacillus halophilus</name>
    <dbReference type="NCBI Taxonomy" id="361280"/>
    <lineage>
        <taxon>Bacteria</taxon>
        <taxon>Bacillati</taxon>
        <taxon>Bacillota</taxon>
        <taxon>Bacilli</taxon>
        <taxon>Bacillales</taxon>
        <taxon>Bacillaceae</taxon>
        <taxon>Tigheibacillus</taxon>
    </lineage>
</organism>